<proteinExistence type="predicted"/>
<organism evidence="3 4">
    <name type="scientific">Streptodolium elevatio</name>
    <dbReference type="NCBI Taxonomy" id="3157996"/>
    <lineage>
        <taxon>Bacteria</taxon>
        <taxon>Bacillati</taxon>
        <taxon>Actinomycetota</taxon>
        <taxon>Actinomycetes</taxon>
        <taxon>Kitasatosporales</taxon>
        <taxon>Streptomycetaceae</taxon>
        <taxon>Streptodolium</taxon>
    </lineage>
</organism>
<dbReference type="InterPro" id="IPR002575">
    <property type="entry name" value="Aminoglycoside_PTrfase"/>
</dbReference>
<feature type="compositionally biased region" description="Gly residues" evidence="1">
    <location>
        <begin position="237"/>
        <end position="258"/>
    </location>
</feature>
<dbReference type="InterPro" id="IPR011009">
    <property type="entry name" value="Kinase-like_dom_sf"/>
</dbReference>
<dbReference type="SUPFAM" id="SSF56112">
    <property type="entry name" value="Protein kinase-like (PK-like)"/>
    <property type="match status" value="1"/>
</dbReference>
<feature type="domain" description="Aminoglycoside phosphotransferase" evidence="2">
    <location>
        <begin position="97"/>
        <end position="226"/>
    </location>
</feature>
<accession>A0ABV3DF44</accession>
<gene>
    <name evidence="3" type="ORF">AB0C36_12755</name>
</gene>
<keyword evidence="4" id="KW-1185">Reference proteome</keyword>
<protein>
    <submittedName>
        <fullName evidence="3">Phosphotransferase</fullName>
    </submittedName>
</protein>
<dbReference type="Proteomes" id="UP001551482">
    <property type="component" value="Unassembled WGS sequence"/>
</dbReference>
<evidence type="ECO:0000313" key="4">
    <source>
        <dbReference type="Proteomes" id="UP001551482"/>
    </source>
</evidence>
<reference evidence="3 4" key="1">
    <citation type="submission" date="2024-06" db="EMBL/GenBank/DDBJ databases">
        <title>The Natural Products Discovery Center: Release of the First 8490 Sequenced Strains for Exploring Actinobacteria Biosynthetic Diversity.</title>
        <authorList>
            <person name="Kalkreuter E."/>
            <person name="Kautsar S.A."/>
            <person name="Yang D."/>
            <person name="Bader C.D."/>
            <person name="Teijaro C.N."/>
            <person name="Fluegel L."/>
            <person name="Davis C.M."/>
            <person name="Simpson J.R."/>
            <person name="Lauterbach L."/>
            <person name="Steele A.D."/>
            <person name="Gui C."/>
            <person name="Meng S."/>
            <person name="Li G."/>
            <person name="Viehrig K."/>
            <person name="Ye F."/>
            <person name="Su P."/>
            <person name="Kiefer A.F."/>
            <person name="Nichols A."/>
            <person name="Cepeda A.J."/>
            <person name="Yan W."/>
            <person name="Fan B."/>
            <person name="Jiang Y."/>
            <person name="Adhikari A."/>
            <person name="Zheng C.-J."/>
            <person name="Schuster L."/>
            <person name="Cowan T.M."/>
            <person name="Smanski M.J."/>
            <person name="Chevrette M.G."/>
            <person name="De Carvalho L.P.S."/>
            <person name="Shen B."/>
        </authorList>
    </citation>
    <scope>NUCLEOTIDE SEQUENCE [LARGE SCALE GENOMIC DNA]</scope>
    <source>
        <strain evidence="3 4">NPDC048946</strain>
    </source>
</reference>
<comment type="caution">
    <text evidence="3">The sequence shown here is derived from an EMBL/GenBank/DDBJ whole genome shotgun (WGS) entry which is preliminary data.</text>
</comment>
<evidence type="ECO:0000259" key="2">
    <source>
        <dbReference type="Pfam" id="PF01636"/>
    </source>
</evidence>
<evidence type="ECO:0000256" key="1">
    <source>
        <dbReference type="SAM" id="MobiDB-lite"/>
    </source>
</evidence>
<dbReference type="Pfam" id="PF01636">
    <property type="entry name" value="APH"/>
    <property type="match status" value="1"/>
</dbReference>
<sequence>MRVDYWSLPADLHAALTLRFGAAPTSAATQPGGFSGGLAARLTLSDGRAVFVKGCPERHPIIAQYEVEGWFGRKAREWWPPRVTGTGGASTPGPSRELYAEPFPAPALWGELDAAGWYVLVFEDIAGHDADLSDPVDLAACLTLFDRLSAAPYPEAARSRVPPVAVSLGHLAAGWRRIAEEPPAYLDPWVRTHLAELVALETGWTAASHGDLPVHTDLHPGNVLVKPSPEAGSPRGTTGGIPGKAPGGPAHGTTGGPTRGTADGHEGLGNGRGAEAVAVDWTRPSAGAAWVDPLLFCLRDPAVHDLPPWFTERYALPAPVLHAFLAGAAGHWADAARLPAPAYAPGLRAYEAARAAKSLAWLRQAREDDRS</sequence>
<name>A0ABV3DF44_9ACTN</name>
<evidence type="ECO:0000313" key="3">
    <source>
        <dbReference type="EMBL" id="MEU8134369.1"/>
    </source>
</evidence>
<dbReference type="RefSeq" id="WP_358352964.1">
    <property type="nucleotide sequence ID" value="NZ_JBEZFP010000025.1"/>
</dbReference>
<dbReference type="EMBL" id="JBEZFP010000025">
    <property type="protein sequence ID" value="MEU8134369.1"/>
    <property type="molecule type" value="Genomic_DNA"/>
</dbReference>
<feature type="region of interest" description="Disordered" evidence="1">
    <location>
        <begin position="227"/>
        <end position="271"/>
    </location>
</feature>